<evidence type="ECO:0000256" key="2">
    <source>
        <dbReference type="ARBA" id="ARBA00008684"/>
    </source>
</evidence>
<evidence type="ECO:0000256" key="21">
    <source>
        <dbReference type="PROSITE-ProRule" id="PRU10141"/>
    </source>
</evidence>
<keyword evidence="17" id="KW-0675">Receptor</keyword>
<keyword evidence="12 21" id="KW-0547">Nucleotide-binding</keyword>
<dbReference type="SMART" id="SM00220">
    <property type="entry name" value="S_TKc"/>
    <property type="match status" value="1"/>
</dbReference>
<dbReference type="FunCoup" id="A0A804KHR2">
    <property type="interactions" value="3039"/>
</dbReference>
<dbReference type="FunFam" id="3.80.10.10:FF:000234">
    <property type="entry name" value="Probable inactive receptor kinase RLK902"/>
    <property type="match status" value="1"/>
</dbReference>
<dbReference type="EnsemblPlants" id="Ma09_t09490.1">
    <property type="protein sequence ID" value="Ma09_p09490.1"/>
    <property type="gene ID" value="Ma09_g09490"/>
</dbReference>
<dbReference type="Pfam" id="PF13855">
    <property type="entry name" value="LRR_8"/>
    <property type="match status" value="2"/>
</dbReference>
<feature type="signal peptide" evidence="23">
    <location>
        <begin position="1"/>
        <end position="32"/>
    </location>
</feature>
<evidence type="ECO:0000256" key="18">
    <source>
        <dbReference type="ARBA" id="ARBA00023180"/>
    </source>
</evidence>
<keyword evidence="8" id="KW-0808">Transferase</keyword>
<gene>
    <name evidence="25" type="ORF">GSMUA_227850.1</name>
</gene>
<protein>
    <recommendedName>
        <fullName evidence="3">non-specific serine/threonine protein kinase</fullName>
        <ecNumber evidence="3">2.7.11.1</ecNumber>
    </recommendedName>
</protein>
<keyword evidence="14 21" id="KW-0067">ATP-binding</keyword>
<comment type="subcellular location">
    <subcellularLocation>
        <location evidence="1">Cell membrane</location>
        <topology evidence="1">Single-pass type I membrane protein</topology>
    </subcellularLocation>
</comment>
<dbReference type="AlphaFoldDB" id="A0A804KHR2"/>
<dbReference type="Pfam" id="PF08263">
    <property type="entry name" value="LRRNT_2"/>
    <property type="match status" value="1"/>
</dbReference>
<comment type="catalytic activity">
    <reaction evidence="19">
        <text>L-threonyl-[protein] + ATP = O-phospho-L-threonyl-[protein] + ADP + H(+)</text>
        <dbReference type="Rhea" id="RHEA:46608"/>
        <dbReference type="Rhea" id="RHEA-COMP:11060"/>
        <dbReference type="Rhea" id="RHEA-COMP:11605"/>
        <dbReference type="ChEBI" id="CHEBI:15378"/>
        <dbReference type="ChEBI" id="CHEBI:30013"/>
        <dbReference type="ChEBI" id="CHEBI:30616"/>
        <dbReference type="ChEBI" id="CHEBI:61977"/>
        <dbReference type="ChEBI" id="CHEBI:456216"/>
        <dbReference type="EC" id="2.7.11.1"/>
    </reaction>
</comment>
<dbReference type="InterPro" id="IPR000719">
    <property type="entry name" value="Prot_kinase_dom"/>
</dbReference>
<dbReference type="GO" id="GO:0033612">
    <property type="term" value="F:receptor serine/threonine kinase binding"/>
    <property type="evidence" value="ECO:0000318"/>
    <property type="project" value="GO_Central"/>
</dbReference>
<evidence type="ECO:0000256" key="8">
    <source>
        <dbReference type="ARBA" id="ARBA00022679"/>
    </source>
</evidence>
<keyword evidence="18" id="KW-0325">Glycoprotein</keyword>
<feature type="binding site" evidence="21">
    <location>
        <position position="711"/>
    </location>
    <ligand>
        <name>ATP</name>
        <dbReference type="ChEBI" id="CHEBI:30616"/>
    </ligand>
</feature>
<dbReference type="Gene3D" id="3.30.200.20">
    <property type="entry name" value="Phosphorylase Kinase, domain 1"/>
    <property type="match status" value="1"/>
</dbReference>
<evidence type="ECO:0000256" key="17">
    <source>
        <dbReference type="ARBA" id="ARBA00023170"/>
    </source>
</evidence>
<keyword evidence="27" id="KW-1185">Reference proteome</keyword>
<keyword evidence="6" id="KW-0597">Phosphoprotein</keyword>
<dbReference type="Pfam" id="PF00069">
    <property type="entry name" value="Pkinase"/>
    <property type="match status" value="1"/>
</dbReference>
<dbReference type="InParanoid" id="A0A804KHR2"/>
<reference evidence="26" key="2">
    <citation type="submission" date="2021-05" db="UniProtKB">
        <authorList>
            <consortium name="EnsemblPlants"/>
        </authorList>
    </citation>
    <scope>IDENTIFICATION</scope>
    <source>
        <strain evidence="26">subsp. malaccensis</strain>
    </source>
</reference>
<evidence type="ECO:0000259" key="24">
    <source>
        <dbReference type="PROSITE" id="PS50011"/>
    </source>
</evidence>
<dbReference type="SUPFAM" id="SSF52058">
    <property type="entry name" value="L domain-like"/>
    <property type="match status" value="2"/>
</dbReference>
<keyword evidence="10 23" id="KW-0732">Signal</keyword>
<keyword evidence="16 22" id="KW-0472">Membrane</keyword>
<dbReference type="PROSITE" id="PS00107">
    <property type="entry name" value="PROTEIN_KINASE_ATP"/>
    <property type="match status" value="1"/>
</dbReference>
<evidence type="ECO:0000256" key="9">
    <source>
        <dbReference type="ARBA" id="ARBA00022692"/>
    </source>
</evidence>
<keyword evidence="7" id="KW-0433">Leucine-rich repeat</keyword>
<dbReference type="GO" id="GO:0016020">
    <property type="term" value="C:membrane"/>
    <property type="evidence" value="ECO:0000318"/>
    <property type="project" value="GO_Central"/>
</dbReference>
<dbReference type="InterPro" id="IPR050647">
    <property type="entry name" value="Plant_LRR-RLKs"/>
</dbReference>
<keyword evidence="4" id="KW-1003">Cell membrane</keyword>
<evidence type="ECO:0000256" key="7">
    <source>
        <dbReference type="ARBA" id="ARBA00022614"/>
    </source>
</evidence>
<keyword evidence="13" id="KW-0418">Kinase</keyword>
<dbReference type="Gramene" id="Ma09_t09490.1">
    <property type="protein sequence ID" value="Ma09_p09490.1"/>
    <property type="gene ID" value="Ma09_g09490"/>
</dbReference>
<dbReference type="Gene3D" id="1.10.510.10">
    <property type="entry name" value="Transferase(Phosphotransferase) domain 1"/>
    <property type="match status" value="1"/>
</dbReference>
<sequence>MLHLRHHHHHHYLFLLPLLSLLFLCLLPGGTSTPEEELQILLQFKASLKASTNATVFQSWDAGSSACSFAGIKCDSNGSVSEIDLTETGISGEIAFDSLCRLPSLSALSLGSNSLTGSVSADVSNCTGLRHLDLAFNYLGGAVPDLARLNKLQVLNLSDNAFTGVFPWSSLGGLTELEQLSLGDNPFDPNPFPEVVVSLTKLNWLFLSDSNIHGEIPASIGNLAELVDLELADNFLTGGIPSEITRLSKLWQLELYNNSLTGRIPAGFGNLSELAFFDASMNQLEGDLSELRSLTNLVSLQLFTNDLSGQVPPEFGEFRHLVNLSIYSNRLNGSLPAKLGSWTEFIFIDVSTNFFTGGIPPDMCRKGTMKKLLMLENKFTGEIPASYTNCSSLIRFRVNNNSLSGNVPAGLWSLPNLQLIDLSINQFEGPIGAGIGKAKSLYQLSLDNNRFSGQLPSEIGDMESIVKIYLSNNEFSGEIPASIGGLKNLAYLYLESNSFSGAIPDAIGSCVSLNSVSLAKNKLSGPIPASLGALTRLNSLDLSNNQLSGEIPASLTTLKLSALDLSNNSLTGAVPAGLAIPAYSSSFAGNPGLCIDGSGDNSLSSLRRCSSVRRASSDELRIILTCFLAGAAVLLAYLGFYIVLKKRRADARGCGRAVVKDPSWDMKSFRILTFDEQEIVDGIKPDNFIGKGGSGEVYRVELGSGEVVAVKQIWRDAAGGTKEWSTAAMLAARRRVRRRSAAREFEAEVGTLSAVRHVNVVKLYCSITSEEWSLLVYEHLPNGSLWDRLHGPVSAAAVGKVELGWEERYEIAVGAARGLEYLHHGWDRPILHRDVKSSNILLDDCLKPRIADFGLAKILHSVPAGRGAGEASAAHVIAGTHGYIAPEYAYTWKVNEKSDVYSFGVVLMELVTGRQPIEAEYGENKDIVCWVAGRMISRESVMALVDGRTPEWRREEAVKVLRVAVLCTARLPTMRPSMRTVVQMLQEAGSGREFVAIGSGKNEKVENGGYVAGGKEGKAQTISLLL</sequence>
<evidence type="ECO:0000313" key="26">
    <source>
        <dbReference type="EnsemblPlants" id="Ma09_p09490.1"/>
    </source>
</evidence>
<dbReference type="Pfam" id="PF00560">
    <property type="entry name" value="LRR_1"/>
    <property type="match status" value="2"/>
</dbReference>
<evidence type="ECO:0000256" key="14">
    <source>
        <dbReference type="ARBA" id="ARBA00022840"/>
    </source>
</evidence>
<dbReference type="OrthoDB" id="2015831at2759"/>
<reference evidence="25" key="1">
    <citation type="submission" date="2021-03" db="EMBL/GenBank/DDBJ databases">
        <authorList>
            <consortium name="Genoscope - CEA"/>
            <person name="William W."/>
        </authorList>
    </citation>
    <scope>NUCLEOTIDE SEQUENCE</scope>
    <source>
        <strain evidence="25">Doubled-haploid Pahang</strain>
    </source>
</reference>
<dbReference type="GO" id="GO:0051707">
    <property type="term" value="P:response to other organism"/>
    <property type="evidence" value="ECO:0007669"/>
    <property type="project" value="UniProtKB-ARBA"/>
</dbReference>
<dbReference type="OMA" id="CSSTIRH"/>
<evidence type="ECO:0000256" key="16">
    <source>
        <dbReference type="ARBA" id="ARBA00023136"/>
    </source>
</evidence>
<dbReference type="GO" id="GO:0004674">
    <property type="term" value="F:protein serine/threonine kinase activity"/>
    <property type="evidence" value="ECO:0007669"/>
    <property type="project" value="UniProtKB-KW"/>
</dbReference>
<dbReference type="FunFam" id="3.80.10.10:FF:000453">
    <property type="entry name" value="Leucine-rich receptor-like protein kinase family protein"/>
    <property type="match status" value="1"/>
</dbReference>
<evidence type="ECO:0000256" key="22">
    <source>
        <dbReference type="SAM" id="Phobius"/>
    </source>
</evidence>
<feature type="chain" id="PRO_5033922477" description="non-specific serine/threonine protein kinase" evidence="23">
    <location>
        <begin position="33"/>
        <end position="1026"/>
    </location>
</feature>
<dbReference type="GO" id="GO:0005886">
    <property type="term" value="C:plasma membrane"/>
    <property type="evidence" value="ECO:0007669"/>
    <property type="project" value="UniProtKB-SubCell"/>
</dbReference>
<feature type="domain" description="Protein kinase" evidence="24">
    <location>
        <begin position="683"/>
        <end position="995"/>
    </location>
</feature>
<evidence type="ECO:0000256" key="6">
    <source>
        <dbReference type="ARBA" id="ARBA00022553"/>
    </source>
</evidence>
<dbReference type="CDD" id="cd14066">
    <property type="entry name" value="STKc_IRAK"/>
    <property type="match status" value="1"/>
</dbReference>
<dbReference type="FunFam" id="1.10.510.10:FF:000417">
    <property type="entry name" value="Leucine-rich repeat receptor-like protein kinase"/>
    <property type="match status" value="1"/>
</dbReference>
<evidence type="ECO:0000256" key="19">
    <source>
        <dbReference type="ARBA" id="ARBA00047899"/>
    </source>
</evidence>
<evidence type="ECO:0000256" key="3">
    <source>
        <dbReference type="ARBA" id="ARBA00012513"/>
    </source>
</evidence>
<keyword evidence="5" id="KW-0723">Serine/threonine-protein kinase</keyword>
<dbReference type="InterPro" id="IPR003591">
    <property type="entry name" value="Leu-rich_rpt_typical-subtyp"/>
</dbReference>
<evidence type="ECO:0000256" key="13">
    <source>
        <dbReference type="ARBA" id="ARBA00022777"/>
    </source>
</evidence>
<comment type="catalytic activity">
    <reaction evidence="20">
        <text>L-seryl-[protein] + ATP = O-phospho-L-seryl-[protein] + ADP + H(+)</text>
        <dbReference type="Rhea" id="RHEA:17989"/>
        <dbReference type="Rhea" id="RHEA-COMP:9863"/>
        <dbReference type="Rhea" id="RHEA-COMP:11604"/>
        <dbReference type="ChEBI" id="CHEBI:15378"/>
        <dbReference type="ChEBI" id="CHEBI:29999"/>
        <dbReference type="ChEBI" id="CHEBI:30616"/>
        <dbReference type="ChEBI" id="CHEBI:83421"/>
        <dbReference type="ChEBI" id="CHEBI:456216"/>
        <dbReference type="EC" id="2.7.11.1"/>
    </reaction>
</comment>
<dbReference type="GO" id="GO:0009791">
    <property type="term" value="P:post-embryonic development"/>
    <property type="evidence" value="ECO:0007669"/>
    <property type="project" value="UniProtKB-ARBA"/>
</dbReference>
<keyword evidence="15 22" id="KW-1133">Transmembrane helix</keyword>
<dbReference type="InterPro" id="IPR011009">
    <property type="entry name" value="Kinase-like_dom_sf"/>
</dbReference>
<dbReference type="PANTHER" id="PTHR48056:SF41">
    <property type="entry name" value="RECEPTOR-LIKE PROTEIN KINASE HAIKU2"/>
    <property type="match status" value="1"/>
</dbReference>
<dbReference type="InterPro" id="IPR032675">
    <property type="entry name" value="LRR_dom_sf"/>
</dbReference>
<dbReference type="InterPro" id="IPR001611">
    <property type="entry name" value="Leu-rich_rpt"/>
</dbReference>
<dbReference type="EC" id="2.7.11.1" evidence="3"/>
<keyword evidence="11" id="KW-0677">Repeat</keyword>
<feature type="transmembrane region" description="Helical" evidence="22">
    <location>
        <begin position="622"/>
        <end position="644"/>
    </location>
</feature>
<dbReference type="EMBL" id="HG996474">
    <property type="protein sequence ID" value="CAG1834680.1"/>
    <property type="molecule type" value="Genomic_DNA"/>
</dbReference>
<dbReference type="GO" id="GO:0006952">
    <property type="term" value="P:defense response"/>
    <property type="evidence" value="ECO:0007669"/>
    <property type="project" value="UniProtKB-ARBA"/>
</dbReference>
<evidence type="ECO:0000313" key="27">
    <source>
        <dbReference type="Proteomes" id="UP000012960"/>
    </source>
</evidence>
<dbReference type="SMART" id="SM00369">
    <property type="entry name" value="LRR_TYP"/>
    <property type="match status" value="6"/>
</dbReference>
<dbReference type="InterPro" id="IPR008271">
    <property type="entry name" value="Ser/Thr_kinase_AS"/>
</dbReference>
<evidence type="ECO:0000256" key="20">
    <source>
        <dbReference type="ARBA" id="ARBA00048679"/>
    </source>
</evidence>
<dbReference type="GO" id="GO:0005524">
    <property type="term" value="F:ATP binding"/>
    <property type="evidence" value="ECO:0007669"/>
    <property type="project" value="UniProtKB-UniRule"/>
</dbReference>
<proteinExistence type="inferred from homology"/>
<dbReference type="PROSITE" id="PS51450">
    <property type="entry name" value="LRR"/>
    <property type="match status" value="1"/>
</dbReference>
<dbReference type="SUPFAM" id="SSF56112">
    <property type="entry name" value="Protein kinase-like (PK-like)"/>
    <property type="match status" value="1"/>
</dbReference>
<dbReference type="PROSITE" id="PS50011">
    <property type="entry name" value="PROTEIN_KINASE_DOM"/>
    <property type="match status" value="1"/>
</dbReference>
<evidence type="ECO:0000256" key="11">
    <source>
        <dbReference type="ARBA" id="ARBA00022737"/>
    </source>
</evidence>
<evidence type="ECO:0000256" key="4">
    <source>
        <dbReference type="ARBA" id="ARBA00022475"/>
    </source>
</evidence>
<dbReference type="PANTHER" id="PTHR48056">
    <property type="entry name" value="LRR RECEPTOR-LIKE SERINE/THREONINE-PROTEIN KINASE-RELATED"/>
    <property type="match status" value="1"/>
</dbReference>
<dbReference type="InterPro" id="IPR013210">
    <property type="entry name" value="LRR_N_plant-typ"/>
</dbReference>
<comment type="similarity">
    <text evidence="2">Belongs to the protein kinase superfamily. Ser/Thr protein kinase family.</text>
</comment>
<evidence type="ECO:0000256" key="23">
    <source>
        <dbReference type="SAM" id="SignalP"/>
    </source>
</evidence>
<dbReference type="Proteomes" id="UP000012960">
    <property type="component" value="Unplaced"/>
</dbReference>
<name>A0A804KHR2_MUSAM</name>
<organism evidence="26 27">
    <name type="scientific">Musa acuminata subsp. malaccensis</name>
    <name type="common">Wild banana</name>
    <name type="synonym">Musa malaccensis</name>
    <dbReference type="NCBI Taxonomy" id="214687"/>
    <lineage>
        <taxon>Eukaryota</taxon>
        <taxon>Viridiplantae</taxon>
        <taxon>Streptophyta</taxon>
        <taxon>Embryophyta</taxon>
        <taxon>Tracheophyta</taxon>
        <taxon>Spermatophyta</taxon>
        <taxon>Magnoliopsida</taxon>
        <taxon>Liliopsida</taxon>
        <taxon>Zingiberales</taxon>
        <taxon>Musaceae</taxon>
        <taxon>Musa</taxon>
    </lineage>
</organism>
<evidence type="ECO:0000256" key="1">
    <source>
        <dbReference type="ARBA" id="ARBA00004251"/>
    </source>
</evidence>
<evidence type="ECO:0000256" key="10">
    <source>
        <dbReference type="ARBA" id="ARBA00022729"/>
    </source>
</evidence>
<dbReference type="Gene3D" id="3.80.10.10">
    <property type="entry name" value="Ribonuclease Inhibitor"/>
    <property type="match status" value="3"/>
</dbReference>
<keyword evidence="9 22" id="KW-0812">Transmembrane</keyword>
<evidence type="ECO:0000256" key="12">
    <source>
        <dbReference type="ARBA" id="ARBA00022741"/>
    </source>
</evidence>
<evidence type="ECO:0000256" key="15">
    <source>
        <dbReference type="ARBA" id="ARBA00022989"/>
    </source>
</evidence>
<evidence type="ECO:0000313" key="25">
    <source>
        <dbReference type="EMBL" id="CAG1834680.1"/>
    </source>
</evidence>
<evidence type="ECO:0000256" key="5">
    <source>
        <dbReference type="ARBA" id="ARBA00022527"/>
    </source>
</evidence>
<dbReference type="PROSITE" id="PS00108">
    <property type="entry name" value="PROTEIN_KINASE_ST"/>
    <property type="match status" value="1"/>
</dbReference>
<accession>A0A804KHR2</accession>
<dbReference type="InterPro" id="IPR017441">
    <property type="entry name" value="Protein_kinase_ATP_BS"/>
</dbReference>
<dbReference type="FunFam" id="3.80.10.10:FF:000215">
    <property type="entry name" value="Receptor-like protein kinase HSL1"/>
    <property type="match status" value="1"/>
</dbReference>